<keyword evidence="3" id="KW-0068">Autocatalytic cleavage</keyword>
<evidence type="ECO:0000256" key="1">
    <source>
        <dbReference type="ARBA" id="ARBA00022670"/>
    </source>
</evidence>
<evidence type="ECO:0000256" key="4">
    <source>
        <dbReference type="PIRSR" id="PIRSR600246-1"/>
    </source>
</evidence>
<evidence type="ECO:0000313" key="6">
    <source>
        <dbReference type="EMBL" id="MDA0185467.1"/>
    </source>
</evidence>
<name>A0A9X3NI01_9ACTN</name>
<dbReference type="Gene3D" id="3.60.20.30">
    <property type="entry name" value="(Glycosyl)asparaginase"/>
    <property type="match status" value="1"/>
</dbReference>
<keyword evidence="1" id="KW-0645">Protease</keyword>
<dbReference type="GO" id="GO:0016811">
    <property type="term" value="F:hydrolase activity, acting on carbon-nitrogen (but not peptide) bonds, in linear amides"/>
    <property type="evidence" value="ECO:0007669"/>
    <property type="project" value="UniProtKB-ARBA"/>
</dbReference>
<dbReference type="EMBL" id="JAPDDP010000116">
    <property type="protein sequence ID" value="MDA0185467.1"/>
    <property type="molecule type" value="Genomic_DNA"/>
</dbReference>
<sequence length="277" mass="28280">MVVHGGAGSWRPEHRDRALDGVQRAVDAGHTVLEQGGAALSAVEAAVVVLEDDPIFNAGRGAVLDERGTILHDASLMRGADRAAGAVAAITGIRNPVSAARAVLDEGRHVMLVGDQASRFAREQGLDTEPDDWFHTPERVEQRGNTVGAVALDARGGVAAATSTGGTSRKHPGRVGDSSLIAAGTWADDRTVAISCTGDGEAIIRTALAHEIDALMRHAGLPVAAAAERALAQLGPFGTGGLIAVGADGSVAAPFTTAGMPRAWRIGNHPTIAAIDA</sequence>
<evidence type="ECO:0000256" key="2">
    <source>
        <dbReference type="ARBA" id="ARBA00022801"/>
    </source>
</evidence>
<reference evidence="6" key="1">
    <citation type="submission" date="2022-10" db="EMBL/GenBank/DDBJ databases">
        <title>The WGS of Solirubrobacter phytolaccae KCTC 29190.</title>
        <authorList>
            <person name="Jiang Z."/>
        </authorList>
    </citation>
    <scope>NUCLEOTIDE SEQUENCE</scope>
    <source>
        <strain evidence="6">KCTC 29190</strain>
    </source>
</reference>
<dbReference type="RefSeq" id="WP_270029985.1">
    <property type="nucleotide sequence ID" value="NZ_JAPDDP010000116.1"/>
</dbReference>
<evidence type="ECO:0000313" key="7">
    <source>
        <dbReference type="Proteomes" id="UP001147653"/>
    </source>
</evidence>
<feature type="active site" description="Nucleophile" evidence="4">
    <location>
        <position position="146"/>
    </location>
</feature>
<dbReference type="GO" id="GO:0008233">
    <property type="term" value="F:peptidase activity"/>
    <property type="evidence" value="ECO:0007669"/>
    <property type="project" value="UniProtKB-KW"/>
</dbReference>
<keyword evidence="2" id="KW-0378">Hydrolase</keyword>
<dbReference type="InterPro" id="IPR000246">
    <property type="entry name" value="Peptidase_T2"/>
</dbReference>
<dbReference type="Pfam" id="PF01112">
    <property type="entry name" value="Asparaginase_2"/>
    <property type="match status" value="1"/>
</dbReference>
<keyword evidence="7" id="KW-1185">Reference proteome</keyword>
<dbReference type="InterPro" id="IPR029055">
    <property type="entry name" value="Ntn_hydrolases_N"/>
</dbReference>
<dbReference type="FunFam" id="3.60.20.30:FF:000001">
    <property type="entry name" value="Isoaspartyl peptidase/L-asparaginase"/>
    <property type="match status" value="1"/>
</dbReference>
<evidence type="ECO:0000256" key="5">
    <source>
        <dbReference type="PIRSR" id="PIRSR600246-2"/>
    </source>
</evidence>
<gene>
    <name evidence="6" type="ORF">OJ997_34490</name>
</gene>
<protein>
    <submittedName>
        <fullName evidence="6">Isoaspartyl peptidase/L-asparaginase</fullName>
    </submittedName>
</protein>
<evidence type="ECO:0000256" key="3">
    <source>
        <dbReference type="ARBA" id="ARBA00022813"/>
    </source>
</evidence>
<dbReference type="PANTHER" id="PTHR10188">
    <property type="entry name" value="L-ASPARAGINASE"/>
    <property type="match status" value="1"/>
</dbReference>
<dbReference type="Proteomes" id="UP001147653">
    <property type="component" value="Unassembled WGS sequence"/>
</dbReference>
<dbReference type="SUPFAM" id="SSF56235">
    <property type="entry name" value="N-terminal nucleophile aminohydrolases (Ntn hydrolases)"/>
    <property type="match status" value="1"/>
</dbReference>
<feature type="binding site" evidence="5">
    <location>
        <begin position="174"/>
        <end position="177"/>
    </location>
    <ligand>
        <name>substrate</name>
    </ligand>
</feature>
<comment type="caution">
    <text evidence="6">The sequence shown here is derived from an EMBL/GenBank/DDBJ whole genome shotgun (WGS) entry which is preliminary data.</text>
</comment>
<dbReference type="AlphaFoldDB" id="A0A9X3NI01"/>
<proteinExistence type="predicted"/>
<dbReference type="GO" id="GO:0006508">
    <property type="term" value="P:proteolysis"/>
    <property type="evidence" value="ECO:0007669"/>
    <property type="project" value="UniProtKB-KW"/>
</dbReference>
<accession>A0A9X3NI01</accession>
<dbReference type="PANTHER" id="PTHR10188:SF6">
    <property type="entry name" value="N(4)-(BETA-N-ACETYLGLUCOSAMINYL)-L-ASPARAGINASE"/>
    <property type="match status" value="1"/>
</dbReference>
<organism evidence="6 7">
    <name type="scientific">Solirubrobacter phytolaccae</name>
    <dbReference type="NCBI Taxonomy" id="1404360"/>
    <lineage>
        <taxon>Bacteria</taxon>
        <taxon>Bacillati</taxon>
        <taxon>Actinomycetota</taxon>
        <taxon>Thermoleophilia</taxon>
        <taxon>Solirubrobacterales</taxon>
        <taxon>Solirubrobacteraceae</taxon>
        <taxon>Solirubrobacter</taxon>
    </lineage>
</organism>
<feature type="binding site" evidence="5">
    <location>
        <begin position="197"/>
        <end position="200"/>
    </location>
    <ligand>
        <name>substrate</name>
    </ligand>
</feature>